<protein>
    <submittedName>
        <fullName evidence="9">Sigma 54-interacting transcriptional regulator</fullName>
    </submittedName>
</protein>
<name>A0ABY7TUI2_9SPHN</name>
<dbReference type="Pfam" id="PF00158">
    <property type="entry name" value="Sigma54_activat"/>
    <property type="match status" value="1"/>
</dbReference>
<dbReference type="Proteomes" id="UP001218231">
    <property type="component" value="Chromosome"/>
</dbReference>
<dbReference type="Pfam" id="PF02954">
    <property type="entry name" value="HTH_8"/>
    <property type="match status" value="1"/>
</dbReference>
<evidence type="ECO:0000256" key="4">
    <source>
        <dbReference type="ARBA" id="ARBA00023015"/>
    </source>
</evidence>
<dbReference type="PROSITE" id="PS50045">
    <property type="entry name" value="SIGMA54_INTERACT_4"/>
    <property type="match status" value="1"/>
</dbReference>
<dbReference type="InterPro" id="IPR025944">
    <property type="entry name" value="Sigma_54_int_dom_CS"/>
</dbReference>
<dbReference type="Gene3D" id="3.40.50.300">
    <property type="entry name" value="P-loop containing nucleotide triphosphate hydrolases"/>
    <property type="match status" value="1"/>
</dbReference>
<dbReference type="Gene3D" id="1.10.10.60">
    <property type="entry name" value="Homeodomain-like"/>
    <property type="match status" value="1"/>
</dbReference>
<evidence type="ECO:0000256" key="5">
    <source>
        <dbReference type="ARBA" id="ARBA00023125"/>
    </source>
</evidence>
<keyword evidence="4" id="KW-0805">Transcription regulation</keyword>
<evidence type="ECO:0000259" key="8">
    <source>
        <dbReference type="PROSITE" id="PS50045"/>
    </source>
</evidence>
<organism evidence="9 10">
    <name type="scientific">Novosphingobium humi</name>
    <dbReference type="NCBI Taxonomy" id="2282397"/>
    <lineage>
        <taxon>Bacteria</taxon>
        <taxon>Pseudomonadati</taxon>
        <taxon>Pseudomonadota</taxon>
        <taxon>Alphaproteobacteria</taxon>
        <taxon>Sphingomonadales</taxon>
        <taxon>Sphingomonadaceae</taxon>
        <taxon>Novosphingobium</taxon>
    </lineage>
</organism>
<dbReference type="PROSITE" id="PS00676">
    <property type="entry name" value="SIGMA54_INTERACT_2"/>
    <property type="match status" value="1"/>
</dbReference>
<dbReference type="PROSITE" id="PS00688">
    <property type="entry name" value="SIGMA54_INTERACT_3"/>
    <property type="match status" value="1"/>
</dbReference>
<dbReference type="Gene3D" id="1.10.8.60">
    <property type="match status" value="1"/>
</dbReference>
<evidence type="ECO:0000256" key="6">
    <source>
        <dbReference type="ARBA" id="ARBA00023159"/>
    </source>
</evidence>
<keyword evidence="5" id="KW-0238">DNA-binding</keyword>
<accession>A0ABY7TUI2</accession>
<dbReference type="RefSeq" id="WP_273617302.1">
    <property type="nucleotide sequence ID" value="NZ_CP117417.1"/>
</dbReference>
<evidence type="ECO:0000256" key="3">
    <source>
        <dbReference type="ARBA" id="ARBA00023012"/>
    </source>
</evidence>
<evidence type="ECO:0000256" key="2">
    <source>
        <dbReference type="ARBA" id="ARBA00022840"/>
    </source>
</evidence>
<dbReference type="InterPro" id="IPR027417">
    <property type="entry name" value="P-loop_NTPase"/>
</dbReference>
<reference evidence="9 10" key="1">
    <citation type="submission" date="2023-02" db="EMBL/GenBank/DDBJ databases">
        <title>Genome sequence of Novosphingobium humi KACC 19094.</title>
        <authorList>
            <person name="Kim S."/>
            <person name="Heo J."/>
            <person name="Kwon S.-W."/>
        </authorList>
    </citation>
    <scope>NUCLEOTIDE SEQUENCE [LARGE SCALE GENOMIC DNA]</scope>
    <source>
        <strain evidence="9 10">KACC 19094</strain>
    </source>
</reference>
<evidence type="ECO:0000256" key="7">
    <source>
        <dbReference type="ARBA" id="ARBA00023163"/>
    </source>
</evidence>
<keyword evidence="7" id="KW-0804">Transcription</keyword>
<keyword evidence="2" id="KW-0067">ATP-binding</keyword>
<dbReference type="PANTHER" id="PTHR32071">
    <property type="entry name" value="TRANSCRIPTIONAL REGULATORY PROTEIN"/>
    <property type="match status" value="1"/>
</dbReference>
<dbReference type="SUPFAM" id="SSF46689">
    <property type="entry name" value="Homeodomain-like"/>
    <property type="match status" value="1"/>
</dbReference>
<evidence type="ECO:0000313" key="9">
    <source>
        <dbReference type="EMBL" id="WCT76903.1"/>
    </source>
</evidence>
<sequence length="447" mass="47312">MDYIEVTNSTAQRHAPLVQRAGAVIATMGNTCRLRLIEGGGDAKAPALSDDRTTIALFHTATNRIDRLPTPRGGRRPHFVLNYADPAGEDALAALISCATLGGPVAADPDSLSVLALAERLAMSDIPVLIGGPTGTGKEVLSRYIHDSSPRRNGPFIAVNCAAMPEAMLEALLFGHTKGAFTGATSANEGFFRAADGGTLLLDEIAEMPLALQAKLLRALQEGEVVPIGATQPVRFDVRIIAAANRDLPTEVAQGRFRADLFYRLNVFPLALKPLRERLEDIAPLAFALAMRHTPAHRAVPWIGKEALDMLRSHGWPGNVRELENVIRRALLLAEGLGGSPSAQIGPEHIRFDCVAKLVDEPAAAAETAPVPAPVAPMPEPNAGGRKLASIVQVSEAKAILETLAACGGSRIAAARQLGISERTLRYRLASLREAGMPVAAVGGGRR</sequence>
<dbReference type="InterPro" id="IPR025943">
    <property type="entry name" value="Sigma_54_int_dom_ATP-bd_2"/>
</dbReference>
<dbReference type="InterPro" id="IPR009057">
    <property type="entry name" value="Homeodomain-like_sf"/>
</dbReference>
<feature type="domain" description="Sigma-54 factor interaction" evidence="8">
    <location>
        <begin position="104"/>
        <end position="332"/>
    </location>
</feature>
<dbReference type="PRINTS" id="PR01590">
    <property type="entry name" value="HTHFIS"/>
</dbReference>
<keyword evidence="10" id="KW-1185">Reference proteome</keyword>
<proteinExistence type="predicted"/>
<evidence type="ECO:0000256" key="1">
    <source>
        <dbReference type="ARBA" id="ARBA00022741"/>
    </source>
</evidence>
<dbReference type="SMART" id="SM00382">
    <property type="entry name" value="AAA"/>
    <property type="match status" value="1"/>
</dbReference>
<dbReference type="SUPFAM" id="SSF52540">
    <property type="entry name" value="P-loop containing nucleoside triphosphate hydrolases"/>
    <property type="match status" value="1"/>
</dbReference>
<dbReference type="Pfam" id="PF25601">
    <property type="entry name" value="AAA_lid_14"/>
    <property type="match status" value="1"/>
</dbReference>
<dbReference type="InterPro" id="IPR002078">
    <property type="entry name" value="Sigma_54_int"/>
</dbReference>
<dbReference type="CDD" id="cd00009">
    <property type="entry name" value="AAA"/>
    <property type="match status" value="1"/>
</dbReference>
<dbReference type="InterPro" id="IPR003593">
    <property type="entry name" value="AAA+_ATPase"/>
</dbReference>
<keyword evidence="1" id="KW-0547">Nucleotide-binding</keyword>
<dbReference type="InterPro" id="IPR002197">
    <property type="entry name" value="HTH_Fis"/>
</dbReference>
<dbReference type="InterPro" id="IPR058031">
    <property type="entry name" value="AAA_lid_NorR"/>
</dbReference>
<keyword evidence="3" id="KW-0902">Two-component regulatory system</keyword>
<dbReference type="PANTHER" id="PTHR32071:SF21">
    <property type="entry name" value="TRANSCRIPTIONAL REGULATORY PROTEIN FLGR"/>
    <property type="match status" value="1"/>
</dbReference>
<dbReference type="EMBL" id="CP117417">
    <property type="protein sequence ID" value="WCT76903.1"/>
    <property type="molecule type" value="Genomic_DNA"/>
</dbReference>
<evidence type="ECO:0000313" key="10">
    <source>
        <dbReference type="Proteomes" id="UP001218231"/>
    </source>
</evidence>
<keyword evidence="6" id="KW-0010">Activator</keyword>
<gene>
    <name evidence="9" type="ORF">PQ457_13365</name>
</gene>